<accession>A0A2S4PW30</accession>
<feature type="domain" description="RAVE complex protein Rav1 C-terminal" evidence="1">
    <location>
        <begin position="609"/>
        <end position="1235"/>
    </location>
</feature>
<feature type="non-terminal residue" evidence="2">
    <location>
        <position position="1306"/>
    </location>
</feature>
<dbReference type="PANTHER" id="PTHR13950">
    <property type="entry name" value="RABCONNECTIN-RELATED"/>
    <property type="match status" value="1"/>
</dbReference>
<dbReference type="InterPro" id="IPR052208">
    <property type="entry name" value="DmX-like/RAVE_component"/>
</dbReference>
<sequence length="1306" mass="149837">MRGVFPGNPVPVTQALSTGLWDGKRFITYITGNAVVILTTPHNLLQVIYDDSEEQLEAIAFDEITGKIAVHASHQIRIYKPYGQGSNNEENLKWSLQESFCHDEISTVTYSAKTLSWGSSEELLVGGSYLELFSTSDVPTRIWKKKLAYNVRFADLSYDSAFIASSGSYDRFVKIWRRQSFESDETRFDFSYLSHPAAITNSYWRKPYHIDQNLMNVLYTTCVDQVIRIWVASDIHSHCVKHLNLWNQIDLTESLKPRIPSEYSKIRFSFIIDSRDFILATEQAVQSKVINNDSENHALSHLVEVANHSPEICIVLDNLGHMSAWGMENISCKTIMKTKIFNIAHVNDLSLGLPIESEAQSSQIQFYNYSDRSGDGLYILVHFFDGRIKVFESNLASLFDPSPRFDRFVLKTVLTGHFSKITNMSRESSGRAFVSWTDCREVILWKHVDTLDCGSVDRQSVIMQDEKIHKICVLNKGEMIIIASRKKVSLWDMRNSEAILLAKSAYYLDGELCCMLKLPLFNEVDVIYISAISSKMKGIVWEIKQLNSKSSLKNTAFHYQIREFCCFNIDSRDGLSIFHSLDDNDTNPATLDYPKKSISNIAISHNKSGVIRSWSVSLDCNYNRIDWIETNSIYTHVIEPALVSGGPLQKVAIVNLSRTQLIIWNLKDAYVEHVQDYNSYDTIQGLDWILNPDGKLLLTVQFSFRITTLAQVRYDFLNRGPSWITIRNFNIRDLTPHPIGNSMWLFSGDYIIGTGNQIITVNKKVDVTDLAIDLEILPPTSECHIFDIVTKLNCSIPVYHPQFLIQCIYTDKFLFVEQVILELCKVLKYYIEGDSIDNFLGIDLEDFYAEVIIKSTTATKGDMSNFQVLSDNFNEKETMTEAHVSFINDKLAKVSLPQLSRLEQINLIEILKCFSNVMRNRRSLDENATKYQFSFLLRNVRFGEENSLLGWREFNWAYHSKNQDILIDTVSHQNHGKLLWKQAQENGVCMWIKDRMKLLSCFEDIARNEYNKTSMGNPLDCSLFYLALRKKSVLQGLWRIATWNREQTATLRLLANNFQEKKWRTAAMKNAYVLLGKHRYEYAAAFFLLADCLGDSINVILTQLKDLQLAIAVARVYGGDESPAFVELLEKNVLPLASQNGDRWMASWAYYMLHKNNLCLRVLISPFYFLSDLSWEPNFQMKSFLINDPAITAFYLQLRDKAVIPQEITKMEWNLILQNVRLYCRMGCPLLALHLIRNWKFHCPEKLILSNVEGSQLRSSFRSGSLKVTDAPSKSLSLGLKTSNYQPSPNLFQEPDSTSLLDNFGF</sequence>
<dbReference type="Pfam" id="PF12234">
    <property type="entry name" value="Rav1p_C"/>
    <property type="match status" value="1"/>
</dbReference>
<dbReference type="Proteomes" id="UP000237438">
    <property type="component" value="Unassembled WGS sequence"/>
</dbReference>
<reference evidence="2 3" key="1">
    <citation type="submission" date="2017-10" db="EMBL/GenBank/DDBJ databases">
        <title>Development of genomic resources for the powdery mildew, Erysiphe pulchra.</title>
        <authorList>
            <person name="Wadl P.A."/>
            <person name="Mack B.M."/>
            <person name="Moore G."/>
            <person name="Beltz S.B."/>
        </authorList>
    </citation>
    <scope>NUCLEOTIDE SEQUENCE [LARGE SCALE GENOMIC DNA]</scope>
    <source>
        <strain evidence="2">Cflorida</strain>
    </source>
</reference>
<name>A0A2S4PW30_9PEZI</name>
<dbReference type="EMBL" id="PEDP01000376">
    <property type="protein sequence ID" value="POS86224.1"/>
    <property type="molecule type" value="Genomic_DNA"/>
</dbReference>
<dbReference type="PANTHER" id="PTHR13950:SF9">
    <property type="entry name" value="RABCONNECTIN-3A"/>
    <property type="match status" value="1"/>
</dbReference>
<protein>
    <recommendedName>
        <fullName evidence="1">RAVE complex protein Rav1 C-terminal domain-containing protein</fullName>
    </recommendedName>
</protein>
<dbReference type="OrthoDB" id="342131at2759"/>
<keyword evidence="3" id="KW-1185">Reference proteome</keyword>
<gene>
    <name evidence="2" type="ORF">EPUL_000396</name>
</gene>
<organism evidence="2 3">
    <name type="scientific">Erysiphe pulchra</name>
    <dbReference type="NCBI Taxonomy" id="225359"/>
    <lineage>
        <taxon>Eukaryota</taxon>
        <taxon>Fungi</taxon>
        <taxon>Dikarya</taxon>
        <taxon>Ascomycota</taxon>
        <taxon>Pezizomycotina</taxon>
        <taxon>Leotiomycetes</taxon>
        <taxon>Erysiphales</taxon>
        <taxon>Erysiphaceae</taxon>
        <taxon>Erysiphe</taxon>
    </lineage>
</organism>
<evidence type="ECO:0000259" key="1">
    <source>
        <dbReference type="Pfam" id="PF12234"/>
    </source>
</evidence>
<dbReference type="InterPro" id="IPR036322">
    <property type="entry name" value="WD40_repeat_dom_sf"/>
</dbReference>
<proteinExistence type="predicted"/>
<dbReference type="STRING" id="225359.A0A2S4PW30"/>
<dbReference type="SUPFAM" id="SSF50978">
    <property type="entry name" value="WD40 repeat-like"/>
    <property type="match status" value="2"/>
</dbReference>
<dbReference type="InterPro" id="IPR015943">
    <property type="entry name" value="WD40/YVTN_repeat-like_dom_sf"/>
</dbReference>
<evidence type="ECO:0000313" key="3">
    <source>
        <dbReference type="Proteomes" id="UP000237438"/>
    </source>
</evidence>
<dbReference type="GO" id="GO:0007035">
    <property type="term" value="P:vacuolar acidification"/>
    <property type="evidence" value="ECO:0007669"/>
    <property type="project" value="TreeGrafter"/>
</dbReference>
<dbReference type="Gene3D" id="2.130.10.10">
    <property type="entry name" value="YVTN repeat-like/Quinoprotein amine dehydrogenase"/>
    <property type="match status" value="1"/>
</dbReference>
<evidence type="ECO:0000313" key="2">
    <source>
        <dbReference type="EMBL" id="POS86224.1"/>
    </source>
</evidence>
<comment type="caution">
    <text evidence="2">The sequence shown here is derived from an EMBL/GenBank/DDBJ whole genome shotgun (WGS) entry which is preliminary data.</text>
</comment>
<dbReference type="GO" id="GO:0043291">
    <property type="term" value="C:RAVE complex"/>
    <property type="evidence" value="ECO:0007669"/>
    <property type="project" value="TreeGrafter"/>
</dbReference>
<dbReference type="InterPro" id="IPR022033">
    <property type="entry name" value="Rav1p_C"/>
</dbReference>